<accession>A0A5M9HX34</accession>
<dbReference type="Pfam" id="PF04230">
    <property type="entry name" value="PS_pyruv_trans"/>
    <property type="match status" value="1"/>
</dbReference>
<evidence type="ECO:0000313" key="2">
    <source>
        <dbReference type="EMBL" id="KAA8501163.1"/>
    </source>
</evidence>
<dbReference type="EMBL" id="VMSO01000011">
    <property type="protein sequence ID" value="KAA8501163.1"/>
    <property type="molecule type" value="Genomic_DNA"/>
</dbReference>
<feature type="domain" description="Polysaccharide pyruvyl transferase" evidence="1">
    <location>
        <begin position="15"/>
        <end position="295"/>
    </location>
</feature>
<evidence type="ECO:0000259" key="1">
    <source>
        <dbReference type="Pfam" id="PF04230"/>
    </source>
</evidence>
<protein>
    <submittedName>
        <fullName evidence="2">Polysaccharide pyruvyl transferase family protein</fullName>
    </submittedName>
</protein>
<keyword evidence="3" id="KW-1185">Reference proteome</keyword>
<gene>
    <name evidence="2" type="ORF">FNY66_09645</name>
</gene>
<dbReference type="InterPro" id="IPR007345">
    <property type="entry name" value="Polysacch_pyruvyl_Trfase"/>
</dbReference>
<evidence type="ECO:0000313" key="3">
    <source>
        <dbReference type="Proteomes" id="UP000322025"/>
    </source>
</evidence>
<name>A0A5M9HX34_9FIRM</name>
<comment type="caution">
    <text evidence="2">The sequence shown here is derived from an EMBL/GenBank/DDBJ whole genome shotgun (WGS) entry which is preliminary data.</text>
</comment>
<keyword evidence="2" id="KW-0808">Transferase</keyword>
<dbReference type="AlphaFoldDB" id="A0A5M9HX34"/>
<dbReference type="GO" id="GO:0016740">
    <property type="term" value="F:transferase activity"/>
    <property type="evidence" value="ECO:0007669"/>
    <property type="project" value="UniProtKB-KW"/>
</dbReference>
<dbReference type="OrthoDB" id="430408at2"/>
<proteinExistence type="predicted"/>
<organism evidence="2 3">
    <name type="scientific">Mediterraneibacter catenae</name>
    <dbReference type="NCBI Taxonomy" id="2594882"/>
    <lineage>
        <taxon>Bacteria</taxon>
        <taxon>Bacillati</taxon>
        <taxon>Bacillota</taxon>
        <taxon>Clostridia</taxon>
        <taxon>Lachnospirales</taxon>
        <taxon>Lachnospiraceae</taxon>
        <taxon>Mediterraneibacter</taxon>
    </lineage>
</organism>
<sequence>MKIGILTHYNVNNQGAQLQMLAMKCYLEEMGHQVCILTYEKNFDFDKAEAKKNSMSLRNFPYYIKNYLFDKGIALTLFNTRKALVHKKSRENLEFLPYDQNDCDAVIIGSDEVFSIDVGCNKMMYGYGLGKKPAIAYAPAFGRTTEELLKKYHCYDLVKKGLSSMYALSARDQHTREMIFHMTGRDVPLVSDPVLLYSGRKFHVPVRKIRKRYLLVYAYDRNMTDKEEIRNIRYYAKKHGLITVSLGTYHKWCDRNIVCDARQWYSYFKYAECVVTDTFHGTVVAVRNHCNVAVFIRESINAFKLESLLRETGLENRRLKRLTAKNLEHVLSQTIDYDAVDQRIEDSLEVSRKYLKEALEKIE</sequence>
<dbReference type="Proteomes" id="UP000322025">
    <property type="component" value="Unassembled WGS sequence"/>
</dbReference>
<reference evidence="2" key="1">
    <citation type="submission" date="2019-07" db="EMBL/GenBank/DDBJ databases">
        <authorList>
            <person name="Wongkuna S."/>
            <person name="Scaria J."/>
        </authorList>
    </citation>
    <scope>NUCLEOTIDE SEQUENCE [LARGE SCALE GENOMIC DNA]</scope>
    <source>
        <strain evidence="2">SW178</strain>
    </source>
</reference>
<dbReference type="RefSeq" id="WP_150310989.1">
    <property type="nucleotide sequence ID" value="NZ_VMSO01000011.1"/>
</dbReference>